<evidence type="ECO:0000256" key="1">
    <source>
        <dbReference type="ARBA" id="ARBA00004442"/>
    </source>
</evidence>
<name>A0A1I2CJ15_9BACT</name>
<dbReference type="eggNOG" id="COG3637">
    <property type="taxonomic scope" value="Bacteria"/>
</dbReference>
<reference evidence="8 9" key="1">
    <citation type="submission" date="2016-10" db="EMBL/GenBank/DDBJ databases">
        <authorList>
            <person name="de Groot N.N."/>
        </authorList>
    </citation>
    <scope>NUCLEOTIDE SEQUENCE [LARGE SCALE GENOMIC DNA]</scope>
    <source>
        <strain evidence="8 9">DSM 19012</strain>
    </source>
</reference>
<dbReference type="STRING" id="385682.SAMN05444380_11639"/>
<dbReference type="CDD" id="cd08977">
    <property type="entry name" value="SusD"/>
    <property type="match status" value="1"/>
</dbReference>
<protein>
    <submittedName>
        <fullName evidence="8">Starch-binding associating with outer membrane</fullName>
    </submittedName>
</protein>
<dbReference type="Pfam" id="PF07980">
    <property type="entry name" value="SusD_RagB"/>
    <property type="match status" value="1"/>
</dbReference>
<dbReference type="Gene3D" id="1.10.3780.10">
    <property type="entry name" value="SusD-like"/>
    <property type="match status" value="1"/>
</dbReference>
<evidence type="ECO:0000259" key="7">
    <source>
        <dbReference type="Pfam" id="PF14322"/>
    </source>
</evidence>
<organism evidence="8 9">
    <name type="scientific">Thermophagus xiamenensis</name>
    <dbReference type="NCBI Taxonomy" id="385682"/>
    <lineage>
        <taxon>Bacteria</taxon>
        <taxon>Pseudomonadati</taxon>
        <taxon>Bacteroidota</taxon>
        <taxon>Bacteroidia</taxon>
        <taxon>Marinilabiliales</taxon>
        <taxon>Marinilabiliaceae</taxon>
        <taxon>Thermophagus</taxon>
    </lineage>
</organism>
<dbReference type="Pfam" id="PF14322">
    <property type="entry name" value="SusD-like_3"/>
    <property type="match status" value="1"/>
</dbReference>
<dbReference type="InParanoid" id="A0A1I2CJ15"/>
<gene>
    <name evidence="8" type="ORF">SAMN05444380_11639</name>
</gene>
<evidence type="ECO:0000313" key="9">
    <source>
        <dbReference type="Proteomes" id="UP000181976"/>
    </source>
</evidence>
<comment type="similarity">
    <text evidence="2">Belongs to the SusD family.</text>
</comment>
<dbReference type="OrthoDB" id="5694214at2"/>
<dbReference type="RefSeq" id="WP_010527601.1">
    <property type="nucleotide sequence ID" value="NZ_AFSL01000055.1"/>
</dbReference>
<keyword evidence="5" id="KW-0998">Cell outer membrane</keyword>
<dbReference type="InterPro" id="IPR012944">
    <property type="entry name" value="SusD_RagB_dom"/>
</dbReference>
<evidence type="ECO:0000256" key="4">
    <source>
        <dbReference type="ARBA" id="ARBA00023136"/>
    </source>
</evidence>
<feature type="domain" description="SusD-like N-terminal" evidence="7">
    <location>
        <begin position="108"/>
        <end position="240"/>
    </location>
</feature>
<evidence type="ECO:0000256" key="3">
    <source>
        <dbReference type="ARBA" id="ARBA00022729"/>
    </source>
</evidence>
<feature type="domain" description="RagB/SusD" evidence="6">
    <location>
        <begin position="356"/>
        <end position="528"/>
    </location>
</feature>
<dbReference type="InterPro" id="IPR033985">
    <property type="entry name" value="SusD-like_N"/>
</dbReference>
<evidence type="ECO:0000313" key="8">
    <source>
        <dbReference type="EMBL" id="SFE68389.1"/>
    </source>
</evidence>
<keyword evidence="3" id="KW-0732">Signal</keyword>
<dbReference type="GO" id="GO:0009279">
    <property type="term" value="C:cell outer membrane"/>
    <property type="evidence" value="ECO:0007669"/>
    <property type="project" value="UniProtKB-SubCell"/>
</dbReference>
<comment type="subcellular location">
    <subcellularLocation>
        <location evidence="1">Cell outer membrane</location>
    </subcellularLocation>
</comment>
<sequence length="529" mass="59906">MRKLIYIILGIIFGGVVGCTDDLDQYPKIQETSQSVYSDPDNYVSALAKCYASFVTAGQEKGGGNPDLVSNNGYDYMRCYFNMQEAGTDEIGSTWIEGDNTADLTFLTWDANDPWVADMYYRSYYTISLCNEFLKNSTDEKIAGFTEQEQTEIKTYRAEARFLRALAYYHALDLFGDIPFANEEYIGSSKLPEQWEASEIFDFIETELIECSQNMLSAENAVYGRAPRAAAWMLLARLYLNAETYNAGEHYEECMTYCQKVLDEGYALEADYAKLFNADNHKRVGIGNEIIFPLVVDSRYVVSWGATTYLVCGEVDTDYGPPADSVGCASAWSMFRIRGEVPALFDMENDDRAMFYTEGQNQYMDGGVDDRTGGYFVLKWSNLTDDGAVASNTNNDGVDTDFPLFRLADAYLMYAEAAVRSGNDIDGALQYVNELRRHRNAAEVTESEITATVDGIPFKFFLDERARELYWEGVRRTDLIRFDAFTTDKYIWQWKGGIKDGKAVDDKYNRYPIPATELSANPNLSNQNY</sequence>
<dbReference type="Gene3D" id="1.25.40.10">
    <property type="entry name" value="Tetratricopeptide repeat domain"/>
    <property type="match status" value="1"/>
</dbReference>
<dbReference type="InterPro" id="IPR011990">
    <property type="entry name" value="TPR-like_helical_dom_sf"/>
</dbReference>
<dbReference type="Gene3D" id="1.25.40.390">
    <property type="match status" value="1"/>
</dbReference>
<dbReference type="PROSITE" id="PS51257">
    <property type="entry name" value="PROKAR_LIPOPROTEIN"/>
    <property type="match status" value="1"/>
</dbReference>
<dbReference type="SUPFAM" id="SSF48452">
    <property type="entry name" value="TPR-like"/>
    <property type="match status" value="1"/>
</dbReference>
<proteinExistence type="inferred from homology"/>
<keyword evidence="9" id="KW-1185">Reference proteome</keyword>
<accession>A0A1I2CJ15</accession>
<keyword evidence="4" id="KW-0472">Membrane</keyword>
<dbReference type="EMBL" id="FONA01000016">
    <property type="protein sequence ID" value="SFE68389.1"/>
    <property type="molecule type" value="Genomic_DNA"/>
</dbReference>
<dbReference type="AlphaFoldDB" id="A0A1I2CJ15"/>
<evidence type="ECO:0000256" key="2">
    <source>
        <dbReference type="ARBA" id="ARBA00006275"/>
    </source>
</evidence>
<dbReference type="Proteomes" id="UP000181976">
    <property type="component" value="Unassembled WGS sequence"/>
</dbReference>
<evidence type="ECO:0000256" key="5">
    <source>
        <dbReference type="ARBA" id="ARBA00023237"/>
    </source>
</evidence>
<evidence type="ECO:0000259" key="6">
    <source>
        <dbReference type="Pfam" id="PF07980"/>
    </source>
</evidence>